<dbReference type="EMBL" id="GL379789">
    <property type="protein sequence ID" value="EGT45587.1"/>
    <property type="molecule type" value="Genomic_DNA"/>
</dbReference>
<dbReference type="InParanoid" id="G0MBV5"/>
<accession>G0MBV5</accession>
<sequence>MSKDIVPSTPDTLPIFIAGKLEALDWDTKDADLNEIRLLLYTYQEERMISDEELQEWKKSEKKILENQNNYKKITKRMEEDAKYFLPLGMIITMLIKFGFKILQYILQVEFPKEFLSVWSIMDFIVVAIYLSYFHGSDLRLKFLTAKPPVQPEVLENEDDDWENSMTSTELQSTQKTVLNEWRQLRKERKEYVESSFLMSFVHCVIIFYCFIRLFAIKIVTLDESIKFFSCSTSLEKLFLCVEYIFTVIILTLFLLQKNLWRKKSNEDENSNKKSN</sequence>
<dbReference type="AlphaFoldDB" id="G0MBV5"/>
<evidence type="ECO:0000313" key="3">
    <source>
        <dbReference type="Proteomes" id="UP000008068"/>
    </source>
</evidence>
<evidence type="ECO:0000256" key="1">
    <source>
        <dbReference type="SAM" id="Phobius"/>
    </source>
</evidence>
<keyword evidence="1" id="KW-1133">Transmembrane helix</keyword>
<keyword evidence="3" id="KW-1185">Reference proteome</keyword>
<feature type="transmembrane region" description="Helical" evidence="1">
    <location>
        <begin position="237"/>
        <end position="256"/>
    </location>
</feature>
<dbReference type="HOGENOM" id="CLU_063304_0_0_1"/>
<reference evidence="3" key="1">
    <citation type="submission" date="2011-07" db="EMBL/GenBank/DDBJ databases">
        <authorList>
            <consortium name="Caenorhabditis brenneri Sequencing and Analysis Consortium"/>
            <person name="Wilson R.K."/>
        </authorList>
    </citation>
    <scope>NUCLEOTIDE SEQUENCE [LARGE SCALE GENOMIC DNA]</scope>
    <source>
        <strain evidence="3">PB2801</strain>
    </source>
</reference>
<proteinExistence type="predicted"/>
<organism evidence="3">
    <name type="scientific">Caenorhabditis brenneri</name>
    <name type="common">Nematode worm</name>
    <dbReference type="NCBI Taxonomy" id="135651"/>
    <lineage>
        <taxon>Eukaryota</taxon>
        <taxon>Metazoa</taxon>
        <taxon>Ecdysozoa</taxon>
        <taxon>Nematoda</taxon>
        <taxon>Chromadorea</taxon>
        <taxon>Rhabditida</taxon>
        <taxon>Rhabditina</taxon>
        <taxon>Rhabditomorpha</taxon>
        <taxon>Rhabditoidea</taxon>
        <taxon>Rhabditidae</taxon>
        <taxon>Peloderinae</taxon>
        <taxon>Caenorhabditis</taxon>
    </lineage>
</organism>
<feature type="transmembrane region" description="Helical" evidence="1">
    <location>
        <begin position="196"/>
        <end position="217"/>
    </location>
</feature>
<feature type="transmembrane region" description="Helical" evidence="1">
    <location>
        <begin position="84"/>
        <end position="103"/>
    </location>
</feature>
<name>G0MBV5_CAEBE</name>
<feature type="transmembrane region" description="Helical" evidence="1">
    <location>
        <begin position="115"/>
        <end position="134"/>
    </location>
</feature>
<evidence type="ECO:0000313" key="2">
    <source>
        <dbReference type="EMBL" id="EGT45587.1"/>
    </source>
</evidence>
<dbReference type="Proteomes" id="UP000008068">
    <property type="component" value="Unassembled WGS sequence"/>
</dbReference>
<keyword evidence="1" id="KW-0812">Transmembrane</keyword>
<gene>
    <name evidence="2" type="ORF">CAEBREN_21951</name>
</gene>
<protein>
    <submittedName>
        <fullName evidence="2">Uncharacterized protein</fullName>
    </submittedName>
</protein>
<keyword evidence="1" id="KW-0472">Membrane</keyword>